<comment type="subcellular location">
    <subcellularLocation>
        <location evidence="3">Cytoplasm</location>
    </subcellularLocation>
    <subcellularLocation>
        <location evidence="2">Nucleus</location>
    </subcellularLocation>
</comment>
<dbReference type="GO" id="GO:0043153">
    <property type="term" value="P:entrainment of circadian clock by photoperiod"/>
    <property type="evidence" value="ECO:0007669"/>
    <property type="project" value="TreeGrafter"/>
</dbReference>
<comment type="similarity">
    <text evidence="4">Belongs to the DNA photolyase class-1 family.</text>
</comment>
<keyword evidence="14" id="KW-0090">Biological rhythms</keyword>
<dbReference type="GO" id="GO:0003677">
    <property type="term" value="F:DNA binding"/>
    <property type="evidence" value="ECO:0007669"/>
    <property type="project" value="TreeGrafter"/>
</dbReference>
<evidence type="ECO:0000256" key="15">
    <source>
        <dbReference type="ARBA" id="ARBA00023163"/>
    </source>
</evidence>
<gene>
    <name evidence="20" type="ORF">FKW44_007182</name>
</gene>
<dbReference type="GO" id="GO:0005634">
    <property type="term" value="C:nucleus"/>
    <property type="evidence" value="ECO:0007669"/>
    <property type="project" value="UniProtKB-SubCell"/>
</dbReference>
<evidence type="ECO:0000256" key="7">
    <source>
        <dbReference type="ARBA" id="ARBA00022491"/>
    </source>
</evidence>
<dbReference type="GO" id="GO:0009881">
    <property type="term" value="F:photoreceptor activity"/>
    <property type="evidence" value="ECO:0007669"/>
    <property type="project" value="UniProtKB-KW"/>
</dbReference>
<evidence type="ECO:0000256" key="14">
    <source>
        <dbReference type="ARBA" id="ARBA00023108"/>
    </source>
</evidence>
<evidence type="ECO:0000313" key="21">
    <source>
        <dbReference type="Proteomes" id="UP000595437"/>
    </source>
</evidence>
<dbReference type="Proteomes" id="UP000595437">
    <property type="component" value="Chromosome 4"/>
</dbReference>
<evidence type="ECO:0000256" key="9">
    <source>
        <dbReference type="ARBA" id="ARBA00022606"/>
    </source>
</evidence>
<keyword evidence="10 18" id="KW-0285">Flavoprotein</keyword>
<evidence type="ECO:0000256" key="13">
    <source>
        <dbReference type="ARBA" id="ARBA00023015"/>
    </source>
</evidence>
<keyword evidence="9" id="KW-0716">Sensory transduction</keyword>
<keyword evidence="13" id="KW-0805">Transcription regulation</keyword>
<dbReference type="InterPro" id="IPR036134">
    <property type="entry name" value="Crypto/Photolyase_FAD-like_sf"/>
</dbReference>
<dbReference type="GO" id="GO:0032922">
    <property type="term" value="P:circadian regulation of gene expression"/>
    <property type="evidence" value="ECO:0007669"/>
    <property type="project" value="TreeGrafter"/>
</dbReference>
<keyword evidence="15" id="KW-0804">Transcription</keyword>
<keyword evidence="17" id="KW-0539">Nucleus</keyword>
<keyword evidence="6" id="KW-0963">Cytoplasm</keyword>
<comment type="cofactor">
    <cofactor evidence="1">
        <name>(6R)-5,10-methylene-5,6,7,8-tetrahydrofolate</name>
        <dbReference type="ChEBI" id="CHEBI:15636"/>
    </cofactor>
</comment>
<evidence type="ECO:0000256" key="2">
    <source>
        <dbReference type="ARBA" id="ARBA00004123"/>
    </source>
</evidence>
<evidence type="ECO:0000256" key="17">
    <source>
        <dbReference type="ARBA" id="ARBA00023242"/>
    </source>
</evidence>
<evidence type="ECO:0000256" key="6">
    <source>
        <dbReference type="ARBA" id="ARBA00022490"/>
    </source>
</evidence>
<sequence>MKNAEPPLALFNQLLWREFFYAAAFQNPNFDRMKGNPICLQIPWDKDSVALRKWSLGKTGFPWIDAIMTQLREEGWVHFICRHAVVCFLTRGDLWISWEEGMKVRNSYSRKDWPSGYPLELKILFIFNIQAF</sequence>
<evidence type="ECO:0000256" key="3">
    <source>
        <dbReference type="ARBA" id="ARBA00004496"/>
    </source>
</evidence>
<feature type="binding site" evidence="18">
    <location>
        <begin position="13"/>
        <end position="20"/>
    </location>
    <ligand>
        <name>FAD</name>
        <dbReference type="ChEBI" id="CHEBI:57692"/>
    </ligand>
</feature>
<keyword evidence="12 18" id="KW-0274">FAD</keyword>
<dbReference type="GO" id="GO:0005737">
    <property type="term" value="C:cytoplasm"/>
    <property type="evidence" value="ECO:0007669"/>
    <property type="project" value="UniProtKB-SubCell"/>
</dbReference>
<evidence type="ECO:0000256" key="1">
    <source>
        <dbReference type="ARBA" id="ARBA00001932"/>
    </source>
</evidence>
<keyword evidence="8" id="KW-0600">Photoreceptor protein</keyword>
<dbReference type="PANTHER" id="PTHR11455:SF16">
    <property type="entry name" value="CRYPTOCHROME-1"/>
    <property type="match status" value="1"/>
</dbReference>
<dbReference type="AlphaFoldDB" id="A0A7T8KED9"/>
<dbReference type="Gene3D" id="1.10.579.10">
    <property type="entry name" value="DNA Cyclobutane Dipyrimidine Photolyase, subunit A, domain 3"/>
    <property type="match status" value="1"/>
</dbReference>
<dbReference type="Gene3D" id="1.25.40.80">
    <property type="match status" value="1"/>
</dbReference>
<dbReference type="InterPro" id="IPR005101">
    <property type="entry name" value="Cryptochr/Photolyase_FAD-bd"/>
</dbReference>
<evidence type="ECO:0000256" key="5">
    <source>
        <dbReference type="ARBA" id="ARBA00021159"/>
    </source>
</evidence>
<dbReference type="EMBL" id="CP045893">
    <property type="protein sequence ID" value="QQP54369.1"/>
    <property type="molecule type" value="Genomic_DNA"/>
</dbReference>
<keyword evidence="7" id="KW-0678">Repressor</keyword>
<proteinExistence type="inferred from homology"/>
<accession>A0A7T8KED9</accession>
<evidence type="ECO:0000256" key="10">
    <source>
        <dbReference type="ARBA" id="ARBA00022630"/>
    </source>
</evidence>
<evidence type="ECO:0000256" key="8">
    <source>
        <dbReference type="ARBA" id="ARBA00022543"/>
    </source>
</evidence>
<comment type="cofactor">
    <cofactor evidence="18">
        <name>FAD</name>
        <dbReference type="ChEBI" id="CHEBI:57692"/>
    </cofactor>
    <text evidence="18">Binds 1 FAD per subunit.</text>
</comment>
<name>A0A7T8KED9_CALRO</name>
<organism evidence="20 21">
    <name type="scientific">Caligus rogercresseyi</name>
    <name type="common">Sea louse</name>
    <dbReference type="NCBI Taxonomy" id="217165"/>
    <lineage>
        <taxon>Eukaryota</taxon>
        <taxon>Metazoa</taxon>
        <taxon>Ecdysozoa</taxon>
        <taxon>Arthropoda</taxon>
        <taxon>Crustacea</taxon>
        <taxon>Multicrustacea</taxon>
        <taxon>Hexanauplia</taxon>
        <taxon>Copepoda</taxon>
        <taxon>Siphonostomatoida</taxon>
        <taxon>Caligidae</taxon>
        <taxon>Caligus</taxon>
    </lineage>
</organism>
<feature type="domain" description="Cryptochrome/DNA photolyase FAD-binding" evidence="19">
    <location>
        <begin position="12"/>
        <end position="105"/>
    </location>
</feature>
<keyword evidence="8" id="KW-0157">Chromophore</keyword>
<dbReference type="SUPFAM" id="SSF48173">
    <property type="entry name" value="Cryptochrome/photolyase FAD-binding domain"/>
    <property type="match status" value="1"/>
</dbReference>
<keyword evidence="21" id="KW-1185">Reference proteome</keyword>
<evidence type="ECO:0000256" key="11">
    <source>
        <dbReference type="ARBA" id="ARBA00022741"/>
    </source>
</evidence>
<dbReference type="Pfam" id="PF03441">
    <property type="entry name" value="FAD_binding_7"/>
    <property type="match status" value="1"/>
</dbReference>
<keyword evidence="16" id="KW-0675">Receptor</keyword>
<evidence type="ECO:0000256" key="12">
    <source>
        <dbReference type="ARBA" id="ARBA00022827"/>
    </source>
</evidence>
<dbReference type="GO" id="GO:0045892">
    <property type="term" value="P:negative regulation of DNA-templated transcription"/>
    <property type="evidence" value="ECO:0007669"/>
    <property type="project" value="TreeGrafter"/>
</dbReference>
<evidence type="ECO:0000256" key="16">
    <source>
        <dbReference type="ARBA" id="ARBA00023170"/>
    </source>
</evidence>
<dbReference type="OrthoDB" id="435881at2759"/>
<evidence type="ECO:0000313" key="20">
    <source>
        <dbReference type="EMBL" id="QQP54369.1"/>
    </source>
</evidence>
<keyword evidence="11" id="KW-0547">Nucleotide-binding</keyword>
<evidence type="ECO:0000256" key="18">
    <source>
        <dbReference type="PIRSR" id="PIRSR602081-1"/>
    </source>
</evidence>
<evidence type="ECO:0000259" key="19">
    <source>
        <dbReference type="Pfam" id="PF03441"/>
    </source>
</evidence>
<dbReference type="PANTHER" id="PTHR11455">
    <property type="entry name" value="CRYPTOCHROME"/>
    <property type="match status" value="1"/>
</dbReference>
<dbReference type="GO" id="GO:0071949">
    <property type="term" value="F:FAD binding"/>
    <property type="evidence" value="ECO:0007669"/>
    <property type="project" value="TreeGrafter"/>
</dbReference>
<reference evidence="21" key="1">
    <citation type="submission" date="2021-01" db="EMBL/GenBank/DDBJ databases">
        <title>Caligus Genome Assembly.</title>
        <authorList>
            <person name="Gallardo-Escarate C."/>
        </authorList>
    </citation>
    <scope>NUCLEOTIDE SEQUENCE [LARGE SCALE GENOMIC DNA]</scope>
</reference>
<dbReference type="InterPro" id="IPR002081">
    <property type="entry name" value="Cryptochrome/DNA_photolyase_1"/>
</dbReference>
<protein>
    <recommendedName>
        <fullName evidence="5">Cryptochrome-1</fullName>
    </recommendedName>
</protein>
<evidence type="ECO:0000256" key="4">
    <source>
        <dbReference type="ARBA" id="ARBA00005862"/>
    </source>
</evidence>